<organism evidence="2 3">
    <name type="scientific">Marinobacter shengliensis</name>
    <dbReference type="NCBI Taxonomy" id="1389223"/>
    <lineage>
        <taxon>Bacteria</taxon>
        <taxon>Pseudomonadati</taxon>
        <taxon>Pseudomonadota</taxon>
        <taxon>Gammaproteobacteria</taxon>
        <taxon>Pseudomonadales</taxon>
        <taxon>Marinobacteraceae</taxon>
        <taxon>Marinobacter</taxon>
    </lineage>
</organism>
<evidence type="ECO:0000313" key="2">
    <source>
        <dbReference type="EMBL" id="MFB2717415.1"/>
    </source>
</evidence>
<dbReference type="EMBL" id="JBHFLD010000033">
    <property type="protein sequence ID" value="MFB2717415.1"/>
    <property type="molecule type" value="Genomic_DNA"/>
</dbReference>
<name>A0ABV4WB43_9GAMM</name>
<evidence type="ECO:0000259" key="1">
    <source>
        <dbReference type="Pfam" id="PF23843"/>
    </source>
</evidence>
<dbReference type="Proteomes" id="UP001576762">
    <property type="component" value="Unassembled WGS sequence"/>
</dbReference>
<accession>A0ABV4WB43</accession>
<keyword evidence="3" id="KW-1185">Reference proteome</keyword>
<feature type="domain" description="DUF7210" evidence="1">
    <location>
        <begin position="8"/>
        <end position="45"/>
    </location>
</feature>
<dbReference type="RefSeq" id="WP_374815707.1">
    <property type="nucleotide sequence ID" value="NZ_JBHFLD010000033.1"/>
</dbReference>
<proteinExistence type="predicted"/>
<protein>
    <recommendedName>
        <fullName evidence="1">DUF7210 domain-containing protein</fullName>
    </recommendedName>
</protein>
<comment type="caution">
    <text evidence="2">The sequence shown here is derived from an EMBL/GenBank/DDBJ whole genome shotgun (WGS) entry which is preliminary data.</text>
</comment>
<gene>
    <name evidence="2" type="ORF">ACE05E_18205</name>
</gene>
<dbReference type="InterPro" id="IPR055634">
    <property type="entry name" value="DUF7210"/>
</dbReference>
<dbReference type="Pfam" id="PF23843">
    <property type="entry name" value="DUF7210"/>
    <property type="match status" value="1"/>
</dbReference>
<sequence length="45" mass="5059">MSKAPEKVKAVLKKPHRHKGVELPIGAEVELSKAQAERLTRREVI</sequence>
<reference evidence="2 3" key="1">
    <citation type="submission" date="2024-09" db="EMBL/GenBank/DDBJ databases">
        <title>Draft genome sequences of 6 high pH adapted Marinobacter shengliensis sp. isolated from Mariana forearc serpentinite mud volcanoes.</title>
        <authorList>
            <person name="Elkassas S."/>
            <person name="Serres M."/>
            <person name="Michael N."/>
            <person name="Amina P."/>
            <person name="Teodora Z."/>
            <person name="Julie H."/>
        </authorList>
    </citation>
    <scope>NUCLEOTIDE SEQUENCE [LARGE SCALE GENOMIC DNA]</scope>
    <source>
        <strain evidence="2 3">EB4</strain>
    </source>
</reference>
<evidence type="ECO:0000313" key="3">
    <source>
        <dbReference type="Proteomes" id="UP001576762"/>
    </source>
</evidence>